<dbReference type="EMBL" id="JX863101">
    <property type="protein sequence ID" value="AGH62713.1"/>
    <property type="molecule type" value="Genomic_DNA"/>
</dbReference>
<reference evidence="1 2" key="1">
    <citation type="journal article" date="2013" name="Genome Announc.">
        <title>Complete Genome Sequence of the Pseudomonas fluorescens Bacteriophage UFV-P2.</title>
        <authorList>
            <person name="Eller M.R."/>
            <person name="Salgado R.L."/>
            <person name="Vidigal P.M."/>
            <person name="Alves M.P."/>
            <person name="Dias R.S."/>
            <person name="de Oliveira L.L."/>
            <person name="da Silva C.C."/>
            <person name="de Carvalho A.F."/>
            <person name="De Paula S.O."/>
        </authorList>
    </citation>
    <scope>NUCLEOTIDE SEQUENCE [LARGE SCALE GENOMIC DNA]</scope>
</reference>
<dbReference type="OrthoDB" id="31554at10239"/>
<sequence length="282" mass="31290">MLLDQPTNKQEKSTMALKVIYARVKADGTLRSENHGSCFGYIATLYNDIPRSESYDRRIMVSTNFNGKCARLWADGFRKSYAKGMQFKREGGVVTTELPKIKYYGLDHKSVGINKDMNELMRKNGSAGYWQLTIPDTVTEYEMYVFVKLFCKIGSMPSITTKVLEDALLPLVAGTDDWRKVLLGMGQMGMSGGYNFPVGPGGNYLKAVLKGWLCGEHIILSQGAAGRQTFFGSPCTSTHRNIGTGVQVMPSLYSYTDNAGTIHLSSSRSVTAIIRDIERILE</sequence>
<dbReference type="KEGG" id="vg:13828898"/>
<protein>
    <submittedName>
        <fullName evidence="1">Uncharacterized protein</fullName>
    </submittedName>
</protein>
<name>M4TI20_9CAUD</name>
<organism evidence="1 2">
    <name type="scientific">Pseudomonas phage UFV-P2</name>
    <dbReference type="NCBI Taxonomy" id="1235661"/>
    <lineage>
        <taxon>Viruses</taxon>
        <taxon>Duplodnaviria</taxon>
        <taxon>Heunggongvirae</taxon>
        <taxon>Uroviricota</taxon>
        <taxon>Caudoviricetes</taxon>
        <taxon>Vicosavirus</taxon>
        <taxon>Vicosavirus UFVP2</taxon>
    </lineage>
</organism>
<dbReference type="GeneID" id="13828898"/>
<accession>M4TI20</accession>
<dbReference type="Proteomes" id="UP000007008">
    <property type="component" value="Segment"/>
</dbReference>
<keyword evidence="2" id="KW-1185">Reference proteome</keyword>
<dbReference type="RefSeq" id="YP_007518471.1">
    <property type="nucleotide sequence ID" value="NC_018850.2"/>
</dbReference>
<evidence type="ECO:0000313" key="1">
    <source>
        <dbReference type="EMBL" id="AGH62713.1"/>
    </source>
</evidence>
<evidence type="ECO:0000313" key="2">
    <source>
        <dbReference type="Proteomes" id="UP000007008"/>
    </source>
</evidence>
<proteinExistence type="predicted"/>